<evidence type="ECO:0000313" key="5">
    <source>
        <dbReference type="EMBL" id="RKD73474.1"/>
    </source>
</evidence>
<name>A0A419V4R4_9BACL</name>
<feature type="domain" description="Plasmid pRiA4b Orf3-like" evidence="2">
    <location>
        <begin position="2"/>
        <end position="109"/>
    </location>
</feature>
<evidence type="ECO:0000259" key="4">
    <source>
        <dbReference type="Pfam" id="PF23988"/>
    </source>
</evidence>
<dbReference type="AlphaFoldDB" id="A0A419V4R4"/>
<reference evidence="5 6" key="1">
    <citation type="submission" date="2018-09" db="EMBL/GenBank/DDBJ databases">
        <title>Genomic Encyclopedia of Archaeal and Bacterial Type Strains, Phase II (KMG-II): from individual species to whole genera.</title>
        <authorList>
            <person name="Goeker M."/>
        </authorList>
    </citation>
    <scope>NUCLEOTIDE SEQUENCE [LARGE SCALE GENOMIC DNA]</scope>
    <source>
        <strain evidence="5 6">DSM 17008</strain>
    </source>
</reference>
<evidence type="ECO:0000259" key="3">
    <source>
        <dbReference type="Pfam" id="PF22007"/>
    </source>
</evidence>
<dbReference type="InterPro" id="IPR054216">
    <property type="entry name" value="DUF6930"/>
</dbReference>
<evidence type="ECO:0000313" key="6">
    <source>
        <dbReference type="Proteomes" id="UP000285120"/>
    </source>
</evidence>
<protein>
    <submittedName>
        <fullName evidence="5">PRiA4b ORF-3-like protein</fullName>
    </submittedName>
</protein>
<organism evidence="5 6">
    <name type="scientific">Sinobaca qinghaiensis</name>
    <dbReference type="NCBI Taxonomy" id="342944"/>
    <lineage>
        <taxon>Bacteria</taxon>
        <taxon>Bacillati</taxon>
        <taxon>Bacillota</taxon>
        <taxon>Bacilli</taxon>
        <taxon>Bacillales</taxon>
        <taxon>Sporolactobacillaceae</taxon>
        <taxon>Sinobaca</taxon>
    </lineage>
</organism>
<accession>A0A419V4R4</accession>
<dbReference type="InterPro" id="IPR024047">
    <property type="entry name" value="MM3350-like_sf"/>
</dbReference>
<dbReference type="EMBL" id="RAPK01000008">
    <property type="protein sequence ID" value="RKD73474.1"/>
    <property type="molecule type" value="Genomic_DNA"/>
</dbReference>
<dbReference type="Pfam" id="PF07929">
    <property type="entry name" value="PRiA4_ORF3"/>
    <property type="match status" value="1"/>
</dbReference>
<evidence type="ECO:0000259" key="2">
    <source>
        <dbReference type="Pfam" id="PF07929"/>
    </source>
</evidence>
<keyword evidence="6" id="KW-1185">Reference proteome</keyword>
<proteinExistence type="predicted"/>
<dbReference type="RefSeq" id="WP_170146881.1">
    <property type="nucleotide sequence ID" value="NZ_RAPK01000008.1"/>
</dbReference>
<dbReference type="Pfam" id="PF22007">
    <property type="entry name" value="DUF6930"/>
    <property type="match status" value="1"/>
</dbReference>
<dbReference type="Proteomes" id="UP000285120">
    <property type="component" value="Unassembled WGS sequence"/>
</dbReference>
<dbReference type="InterPro" id="IPR012912">
    <property type="entry name" value="Plasmid_pRiA4b_Orf3-like"/>
</dbReference>
<sequence>MIYQLKLQIKQSKPPVWRRVQLDSQTSLADVHSVIATSFLLEEKASYTFSINNTSLDSNASLDSVLKEEKDQAIYDSGADSEAGYIVQLEKVAEADPKKTYPLCIKVTKPLAQHGEDFNETQEKHRLNEAFASLQQGESSEDSSSHDNSISVPGIPASEQASASEWKNLFEKAKTFYHQAPWERIEDQEIFIVRDEQTDQTAYCSILKGNTSVHGIAVYHGEEGKDALYSLLHGNNYQALHQKCIILTFDSREDLETEDARIIDESGAAFGEGQEWPVIRSMLPGYYPWFLTSSETIFMTKVLEQAAVVDEHVRNDSSFLEETPKKQRRARLYTNGAWIDTELPFTSSDEPLRYTGGLKVDQWTMTRLQQQPQIKTKLALGVFTLPNALQSEEEERPLLVESSIWFNAANEKMIDHKEFPFLKRAAYLQNKLVNIIFNHLKGRPSQILAADPEICDILMPVAKQIGVEVYLTSKLPPMEKLMKQMAKSK</sequence>
<feature type="domain" description="DUF6930" evidence="3">
    <location>
        <begin position="364"/>
        <end position="485"/>
    </location>
</feature>
<feature type="domain" description="DUF7309" evidence="4">
    <location>
        <begin position="166"/>
        <end position="327"/>
    </location>
</feature>
<dbReference type="SUPFAM" id="SSF159941">
    <property type="entry name" value="MM3350-like"/>
    <property type="match status" value="1"/>
</dbReference>
<dbReference type="Gene3D" id="3.10.290.30">
    <property type="entry name" value="MM3350-like"/>
    <property type="match status" value="1"/>
</dbReference>
<dbReference type="Pfam" id="PF23988">
    <property type="entry name" value="DUF7309"/>
    <property type="match status" value="1"/>
</dbReference>
<gene>
    <name evidence="5" type="ORF">ATL39_1769</name>
</gene>
<dbReference type="InterPro" id="IPR055733">
    <property type="entry name" value="DUF7309"/>
</dbReference>
<feature type="region of interest" description="Disordered" evidence="1">
    <location>
        <begin position="134"/>
        <end position="155"/>
    </location>
</feature>
<evidence type="ECO:0000256" key="1">
    <source>
        <dbReference type="SAM" id="MobiDB-lite"/>
    </source>
</evidence>
<comment type="caution">
    <text evidence="5">The sequence shown here is derived from an EMBL/GenBank/DDBJ whole genome shotgun (WGS) entry which is preliminary data.</text>
</comment>